<evidence type="ECO:0000256" key="6">
    <source>
        <dbReference type="ARBA" id="ARBA00023204"/>
    </source>
</evidence>
<keyword evidence="4" id="KW-0378">Hydrolase</keyword>
<comment type="similarity">
    <text evidence="2">Belongs to the FPG family.</text>
</comment>
<dbReference type="Gene3D" id="1.10.8.50">
    <property type="match status" value="1"/>
</dbReference>
<evidence type="ECO:0000256" key="10">
    <source>
        <dbReference type="SAM" id="MobiDB-lite"/>
    </source>
</evidence>
<dbReference type="SUPFAM" id="SSF81624">
    <property type="entry name" value="N-terminal domain of MutM-like DNA repair proteins"/>
    <property type="match status" value="1"/>
</dbReference>
<dbReference type="InterPro" id="IPR035937">
    <property type="entry name" value="FPG_N"/>
</dbReference>
<feature type="compositionally biased region" description="Basic and acidic residues" evidence="10">
    <location>
        <begin position="395"/>
        <end position="408"/>
    </location>
</feature>
<dbReference type="GO" id="GO:0005634">
    <property type="term" value="C:nucleus"/>
    <property type="evidence" value="ECO:0007669"/>
    <property type="project" value="TreeGrafter"/>
</dbReference>
<dbReference type="SUPFAM" id="SSF46946">
    <property type="entry name" value="S13-like H2TH domain"/>
    <property type="match status" value="1"/>
</dbReference>
<feature type="compositionally biased region" description="Acidic residues" evidence="10">
    <location>
        <begin position="361"/>
        <end position="371"/>
    </location>
</feature>
<dbReference type="GO" id="GO:0008270">
    <property type="term" value="F:zinc ion binding"/>
    <property type="evidence" value="ECO:0007669"/>
    <property type="project" value="InterPro"/>
</dbReference>
<evidence type="ECO:0000259" key="11">
    <source>
        <dbReference type="PROSITE" id="PS51068"/>
    </source>
</evidence>
<evidence type="ECO:0000256" key="3">
    <source>
        <dbReference type="ARBA" id="ARBA00022763"/>
    </source>
</evidence>
<name>A0AAJ0DD99_9PEZI</name>
<feature type="region of interest" description="Disordered" evidence="10">
    <location>
        <begin position="313"/>
        <end position="414"/>
    </location>
</feature>
<keyword evidence="7" id="KW-0456">Lyase</keyword>
<comment type="catalytic activity">
    <reaction evidence="1">
        <text>Hydrolysis of DNA containing ring-opened 7-methylguanine residues, releasing 2,6-diamino-4-hydroxy-5-(N-methyl)formamidopyrimidine.</text>
        <dbReference type="EC" id="3.2.2.23"/>
    </reaction>
</comment>
<dbReference type="Pfam" id="PF01149">
    <property type="entry name" value="Fapy_DNA_glyco"/>
    <property type="match status" value="1"/>
</dbReference>
<dbReference type="InterPro" id="IPR010979">
    <property type="entry name" value="Ribosomal_uS13-like_H2TH"/>
</dbReference>
<protein>
    <recommendedName>
        <fullName evidence="11">Formamidopyrimidine-DNA glycosylase catalytic domain-containing protein</fullName>
    </recommendedName>
</protein>
<keyword evidence="3" id="KW-0227">DNA damage</keyword>
<dbReference type="FunFam" id="1.10.8.50:FF:000009">
    <property type="entry name" value="Formamidopyrimidine-DNA glycosylase"/>
    <property type="match status" value="1"/>
</dbReference>
<evidence type="ECO:0000256" key="1">
    <source>
        <dbReference type="ARBA" id="ARBA00001668"/>
    </source>
</evidence>
<evidence type="ECO:0000313" key="13">
    <source>
        <dbReference type="Proteomes" id="UP001271007"/>
    </source>
</evidence>
<dbReference type="SMART" id="SM01232">
    <property type="entry name" value="H2TH"/>
    <property type="match status" value="1"/>
</dbReference>
<dbReference type="SMART" id="SM00898">
    <property type="entry name" value="Fapy_DNA_glyco"/>
    <property type="match status" value="1"/>
</dbReference>
<gene>
    <name evidence="12" type="ORF">LTR09_007274</name>
</gene>
<dbReference type="PANTHER" id="PTHR22993">
    <property type="entry name" value="FORMAMIDOPYRIMIDINE-DNA GLYCOSYLASE"/>
    <property type="match status" value="1"/>
</dbReference>
<dbReference type="Proteomes" id="UP001271007">
    <property type="component" value="Unassembled WGS sequence"/>
</dbReference>
<dbReference type="InterPro" id="IPR012319">
    <property type="entry name" value="FPG_cat"/>
</dbReference>
<accession>A0AAJ0DD99</accession>
<keyword evidence="5" id="KW-0238">DNA-binding</keyword>
<dbReference type="Pfam" id="PF06831">
    <property type="entry name" value="H2TH"/>
    <property type="match status" value="1"/>
</dbReference>
<evidence type="ECO:0000256" key="7">
    <source>
        <dbReference type="ARBA" id="ARBA00023239"/>
    </source>
</evidence>
<evidence type="ECO:0000256" key="9">
    <source>
        <dbReference type="ARBA" id="ARBA00023295"/>
    </source>
</evidence>
<dbReference type="AlphaFoldDB" id="A0AAJ0DD99"/>
<evidence type="ECO:0000256" key="4">
    <source>
        <dbReference type="ARBA" id="ARBA00022801"/>
    </source>
</evidence>
<dbReference type="GO" id="GO:0003684">
    <property type="term" value="F:damaged DNA binding"/>
    <property type="evidence" value="ECO:0007669"/>
    <property type="project" value="InterPro"/>
</dbReference>
<dbReference type="PANTHER" id="PTHR22993:SF9">
    <property type="entry name" value="FORMAMIDOPYRIMIDINE-DNA GLYCOSYLASE"/>
    <property type="match status" value="1"/>
</dbReference>
<keyword evidence="8" id="KW-0511">Multifunctional enzyme</keyword>
<keyword evidence="9" id="KW-0326">Glycosidase</keyword>
<dbReference type="GO" id="GO:0006284">
    <property type="term" value="P:base-excision repair"/>
    <property type="evidence" value="ECO:0007669"/>
    <property type="project" value="InterPro"/>
</dbReference>
<dbReference type="PROSITE" id="PS51068">
    <property type="entry name" value="FPG_CAT"/>
    <property type="match status" value="1"/>
</dbReference>
<feature type="domain" description="Formamidopyrimidine-DNA glycosylase catalytic" evidence="11">
    <location>
        <begin position="2"/>
        <end position="142"/>
    </location>
</feature>
<evidence type="ECO:0000256" key="2">
    <source>
        <dbReference type="ARBA" id="ARBA00009409"/>
    </source>
</evidence>
<evidence type="ECO:0000256" key="5">
    <source>
        <dbReference type="ARBA" id="ARBA00023125"/>
    </source>
</evidence>
<sequence>MPEIGEVARVVHYLRKHLLNRTISHCNALEDDIIYGKVGTSASAFTKATEGRKVTGAAQQGKYFYVTFDKAPHAVMHLGMTGWVKFSTEDTAYYKQAKEVDAPAQEWPPKYMKFVWKFEPQKVDGEDKEAVEVAFVDPRRLARIRLVDCEAEKIRDATPLKENGPDPVRDKDILTVEWLTELMRRKKVPIKALLLDQANISGVGNWVADEVLYQARIHPEQYCNTFDDKQTKELHDALVYVCTTAVETLADSKQFPDGWIMKYRWDKGKKASNVLPNGEKIVHLTVGGRTSAIVPSRQKKTAAVAGDVKAEDLEDGDAAAKPAEGRKRKAKAEDEDVDEIKQEEAPRAKRSARGGKKAQYVEEEEDEDEAQVDGGAEQVKKTPAKSAKSKKAASKKAEKPVTPGERKSTRNGAT</sequence>
<evidence type="ECO:0000313" key="12">
    <source>
        <dbReference type="EMBL" id="KAK3051619.1"/>
    </source>
</evidence>
<keyword evidence="6" id="KW-0234">DNA repair</keyword>
<organism evidence="12 13">
    <name type="scientific">Extremus antarcticus</name>
    <dbReference type="NCBI Taxonomy" id="702011"/>
    <lineage>
        <taxon>Eukaryota</taxon>
        <taxon>Fungi</taxon>
        <taxon>Dikarya</taxon>
        <taxon>Ascomycota</taxon>
        <taxon>Pezizomycotina</taxon>
        <taxon>Dothideomycetes</taxon>
        <taxon>Dothideomycetidae</taxon>
        <taxon>Mycosphaerellales</taxon>
        <taxon>Extremaceae</taxon>
        <taxon>Extremus</taxon>
    </lineage>
</organism>
<keyword evidence="13" id="KW-1185">Reference proteome</keyword>
<proteinExistence type="inferred from homology"/>
<dbReference type="Gene3D" id="3.20.190.10">
    <property type="entry name" value="MutM-like, N-terminal"/>
    <property type="match status" value="1"/>
</dbReference>
<dbReference type="EMBL" id="JAWDJX010000025">
    <property type="protein sequence ID" value="KAK3051619.1"/>
    <property type="molecule type" value="Genomic_DNA"/>
</dbReference>
<comment type="caution">
    <text evidence="12">The sequence shown here is derived from an EMBL/GenBank/DDBJ whole genome shotgun (WGS) entry which is preliminary data.</text>
</comment>
<dbReference type="GO" id="GO:0016829">
    <property type="term" value="F:lyase activity"/>
    <property type="evidence" value="ECO:0007669"/>
    <property type="project" value="UniProtKB-KW"/>
</dbReference>
<dbReference type="CDD" id="cd08972">
    <property type="entry name" value="PF_Nei_N"/>
    <property type="match status" value="1"/>
</dbReference>
<dbReference type="GO" id="GO:0003906">
    <property type="term" value="F:DNA-(apurinic or apyrimidinic site) endonuclease activity"/>
    <property type="evidence" value="ECO:0007669"/>
    <property type="project" value="InterPro"/>
</dbReference>
<evidence type="ECO:0000256" key="8">
    <source>
        <dbReference type="ARBA" id="ARBA00023268"/>
    </source>
</evidence>
<dbReference type="InterPro" id="IPR015886">
    <property type="entry name" value="H2TH_FPG"/>
</dbReference>
<reference evidence="12" key="1">
    <citation type="submission" date="2023-04" db="EMBL/GenBank/DDBJ databases">
        <title>Black Yeasts Isolated from many extreme environments.</title>
        <authorList>
            <person name="Coleine C."/>
            <person name="Stajich J.E."/>
            <person name="Selbmann L."/>
        </authorList>
    </citation>
    <scope>NUCLEOTIDE SEQUENCE</scope>
    <source>
        <strain evidence="12">CCFEE 5312</strain>
    </source>
</reference>
<dbReference type="GO" id="GO:0008534">
    <property type="term" value="F:oxidized purine nucleobase lesion DNA N-glycosylase activity"/>
    <property type="evidence" value="ECO:0007669"/>
    <property type="project" value="UniProtKB-EC"/>
</dbReference>